<proteinExistence type="predicted"/>
<dbReference type="OrthoDB" id="6128308at2759"/>
<organism evidence="2 3">
    <name type="scientific">Holothuria leucospilota</name>
    <name type="common">Black long sea cucumber</name>
    <name type="synonym">Mertensiothuria leucospilota</name>
    <dbReference type="NCBI Taxonomy" id="206669"/>
    <lineage>
        <taxon>Eukaryota</taxon>
        <taxon>Metazoa</taxon>
        <taxon>Echinodermata</taxon>
        <taxon>Eleutherozoa</taxon>
        <taxon>Echinozoa</taxon>
        <taxon>Holothuroidea</taxon>
        <taxon>Aspidochirotacea</taxon>
        <taxon>Aspidochirotida</taxon>
        <taxon>Holothuriidae</taxon>
        <taxon>Holothuria</taxon>
    </lineage>
</organism>
<feature type="domain" description="Helix-turn-helix" evidence="1">
    <location>
        <begin position="49"/>
        <end position="107"/>
    </location>
</feature>
<keyword evidence="3" id="KW-1185">Reference proteome</keyword>
<dbReference type="Proteomes" id="UP001152320">
    <property type="component" value="Chromosome 1"/>
</dbReference>
<evidence type="ECO:0000313" key="3">
    <source>
        <dbReference type="Proteomes" id="UP001152320"/>
    </source>
</evidence>
<accession>A0A9Q1CTY8</accession>
<dbReference type="InterPro" id="IPR058912">
    <property type="entry name" value="HTH_animal"/>
</dbReference>
<comment type="caution">
    <text evidence="2">The sequence shown here is derived from an EMBL/GenBank/DDBJ whole genome shotgun (WGS) entry which is preliminary data.</text>
</comment>
<protein>
    <recommendedName>
        <fullName evidence="1">Helix-turn-helix domain-containing protein</fullName>
    </recommendedName>
</protein>
<dbReference type="PANTHER" id="PTHR21301:SF10">
    <property type="entry name" value="REVERSE TRANSCRIPTASE DOMAIN-CONTAINING PROTEIN"/>
    <property type="match status" value="1"/>
</dbReference>
<gene>
    <name evidence="2" type="ORF">HOLleu_03738</name>
</gene>
<evidence type="ECO:0000259" key="1">
    <source>
        <dbReference type="Pfam" id="PF26215"/>
    </source>
</evidence>
<dbReference type="Pfam" id="PF26215">
    <property type="entry name" value="HTH_animal"/>
    <property type="match status" value="1"/>
</dbReference>
<reference evidence="2" key="1">
    <citation type="submission" date="2021-10" db="EMBL/GenBank/DDBJ databases">
        <title>Tropical sea cucumber genome reveals ecological adaptation and Cuvierian tubules defense mechanism.</title>
        <authorList>
            <person name="Chen T."/>
        </authorList>
    </citation>
    <scope>NUCLEOTIDE SEQUENCE</scope>
    <source>
        <strain evidence="2">Nanhai2018</strain>
        <tissue evidence="2">Muscle</tissue>
    </source>
</reference>
<name>A0A9Q1CTY8_HOLLE</name>
<dbReference type="EMBL" id="JAIZAY010000001">
    <property type="protein sequence ID" value="KAJ8050509.1"/>
    <property type="molecule type" value="Genomic_DNA"/>
</dbReference>
<evidence type="ECO:0000313" key="2">
    <source>
        <dbReference type="EMBL" id="KAJ8050509.1"/>
    </source>
</evidence>
<sequence length="186" mass="21693">MANNFHTSIKFTLESFKSDIPFLDTRVKIGTDNKISTSVFCKPTDKHTYLKYFSNHPLHIKNSTVFSQLLRYRRICSNVAIFDNQFTDLVGHFLKQGYPLKLLKRTWNRVRDIPRPTLLVDKPTDKSDRIPLVITQNKGLDFVLKNIKRDWNFLKSDKDLKLIFNSPMTVARRQPPPPPPIYVVCS</sequence>
<dbReference type="AlphaFoldDB" id="A0A9Q1CTY8"/>
<dbReference type="PANTHER" id="PTHR21301">
    <property type="entry name" value="REVERSE TRANSCRIPTASE"/>
    <property type="match status" value="1"/>
</dbReference>